<reference evidence="1 2" key="1">
    <citation type="journal article" date="2016" name="Mol. Biol. Evol.">
        <title>Comparative Genomics of Early-Diverging Mushroom-Forming Fungi Provides Insights into the Origins of Lignocellulose Decay Capabilities.</title>
        <authorList>
            <person name="Nagy L.G."/>
            <person name="Riley R."/>
            <person name="Tritt A."/>
            <person name="Adam C."/>
            <person name="Daum C."/>
            <person name="Floudas D."/>
            <person name="Sun H."/>
            <person name="Yadav J.S."/>
            <person name="Pangilinan J."/>
            <person name="Larsson K.H."/>
            <person name="Matsuura K."/>
            <person name="Barry K."/>
            <person name="Labutti K."/>
            <person name="Kuo R."/>
            <person name="Ohm R.A."/>
            <person name="Bhattacharya S.S."/>
            <person name="Shirouzu T."/>
            <person name="Yoshinaga Y."/>
            <person name="Martin F.M."/>
            <person name="Grigoriev I.V."/>
            <person name="Hibbett D.S."/>
        </authorList>
    </citation>
    <scope>NUCLEOTIDE SEQUENCE [LARGE SCALE GENOMIC DNA]</scope>
    <source>
        <strain evidence="1 2">HHB12733</strain>
    </source>
</reference>
<evidence type="ECO:0000313" key="2">
    <source>
        <dbReference type="Proteomes" id="UP000076842"/>
    </source>
</evidence>
<dbReference type="EMBL" id="KV423948">
    <property type="protein sequence ID" value="KZT58646.1"/>
    <property type="molecule type" value="Genomic_DNA"/>
</dbReference>
<proteinExistence type="predicted"/>
<sequence>MPPLPRATSILDYAQRAISTGLLGLTLYGVYGMVSVHESTMKAGQEALARRQKEQELMAAQIAVEDDKILARAEAAQVASKPANPE</sequence>
<name>A0A165GYH7_9BASI</name>
<accession>A0A165GYH7</accession>
<evidence type="ECO:0000313" key="1">
    <source>
        <dbReference type="EMBL" id="KZT58646.1"/>
    </source>
</evidence>
<gene>
    <name evidence="1" type="ORF">CALCODRAFT_516581</name>
</gene>
<protein>
    <submittedName>
        <fullName evidence="1">Uncharacterized protein</fullName>
    </submittedName>
</protein>
<dbReference type="AlphaFoldDB" id="A0A165GYH7"/>
<organism evidence="1 2">
    <name type="scientific">Calocera cornea HHB12733</name>
    <dbReference type="NCBI Taxonomy" id="1353952"/>
    <lineage>
        <taxon>Eukaryota</taxon>
        <taxon>Fungi</taxon>
        <taxon>Dikarya</taxon>
        <taxon>Basidiomycota</taxon>
        <taxon>Agaricomycotina</taxon>
        <taxon>Dacrymycetes</taxon>
        <taxon>Dacrymycetales</taxon>
        <taxon>Dacrymycetaceae</taxon>
        <taxon>Calocera</taxon>
    </lineage>
</organism>
<dbReference type="OrthoDB" id="7961613at2759"/>
<dbReference type="Proteomes" id="UP000076842">
    <property type="component" value="Unassembled WGS sequence"/>
</dbReference>
<dbReference type="InParanoid" id="A0A165GYH7"/>
<keyword evidence="2" id="KW-1185">Reference proteome</keyword>